<keyword evidence="1" id="KW-0238">DNA-binding</keyword>
<dbReference type="GO" id="GO:0003677">
    <property type="term" value="F:DNA binding"/>
    <property type="evidence" value="ECO:0007669"/>
    <property type="project" value="UniProtKB-KW"/>
</dbReference>
<name>M0QK00_9ACTN</name>
<dbReference type="OrthoDB" id="9802039at2"/>
<dbReference type="InterPro" id="IPR000551">
    <property type="entry name" value="MerR-type_HTH_dom"/>
</dbReference>
<dbReference type="PRINTS" id="PR00040">
    <property type="entry name" value="HTHMERR"/>
</dbReference>
<dbReference type="PANTHER" id="PTHR30204">
    <property type="entry name" value="REDOX-CYCLING DRUG-SENSING TRANSCRIPTIONAL ACTIVATOR SOXR"/>
    <property type="match status" value="1"/>
</dbReference>
<dbReference type="InterPro" id="IPR009061">
    <property type="entry name" value="DNA-bd_dom_put_sf"/>
</dbReference>
<dbReference type="InterPro" id="IPR047057">
    <property type="entry name" value="MerR_fam"/>
</dbReference>
<reference evidence="3 4" key="1">
    <citation type="submission" date="2013-01" db="EMBL/GenBank/DDBJ databases">
        <title>Whole genome shotgun sequence of Gordonia soli NBRC 108243.</title>
        <authorList>
            <person name="Isaki-Nakamura S."/>
            <person name="Hosoyama A."/>
            <person name="Tsuchikane K."/>
            <person name="Ando Y."/>
            <person name="Baba S."/>
            <person name="Ohji S."/>
            <person name="Hamada M."/>
            <person name="Tamura T."/>
            <person name="Yamazoe A."/>
            <person name="Yamazaki S."/>
            <person name="Fujita N."/>
        </authorList>
    </citation>
    <scope>NUCLEOTIDE SEQUENCE [LARGE SCALE GENOMIC DNA]</scope>
    <source>
        <strain evidence="3 4">NBRC 108243</strain>
    </source>
</reference>
<dbReference type="STRING" id="1223545.GS4_20_00100"/>
<dbReference type="AlphaFoldDB" id="M0QK00"/>
<evidence type="ECO:0000313" key="3">
    <source>
        <dbReference type="EMBL" id="GAC68945.1"/>
    </source>
</evidence>
<sequence length="129" mass="14569">MQITEFADRAGVSPRALRHYEEQGLLAPDRTSSGYRVYADDDLVTVARIRMMIEAGLGTAIIRRYLDCVRSGVDGLEIEMCPELRRELDGLAARLDDEEAGLHRRRKALERFSSAPRRVDHTPVSVVRS</sequence>
<dbReference type="SUPFAM" id="SSF46955">
    <property type="entry name" value="Putative DNA-binding domain"/>
    <property type="match status" value="1"/>
</dbReference>
<feature type="domain" description="HTH merR-type" evidence="2">
    <location>
        <begin position="1"/>
        <end position="68"/>
    </location>
</feature>
<dbReference type="PANTHER" id="PTHR30204:SF93">
    <property type="entry name" value="HTH MERR-TYPE DOMAIN-CONTAINING PROTEIN"/>
    <property type="match status" value="1"/>
</dbReference>
<dbReference type="eggNOG" id="COG0789">
    <property type="taxonomic scope" value="Bacteria"/>
</dbReference>
<dbReference type="EMBL" id="BANX01000020">
    <property type="protein sequence ID" value="GAC68945.1"/>
    <property type="molecule type" value="Genomic_DNA"/>
</dbReference>
<dbReference type="GO" id="GO:0003700">
    <property type="term" value="F:DNA-binding transcription factor activity"/>
    <property type="evidence" value="ECO:0007669"/>
    <property type="project" value="InterPro"/>
</dbReference>
<dbReference type="SMART" id="SM00422">
    <property type="entry name" value="HTH_MERR"/>
    <property type="match status" value="1"/>
</dbReference>
<comment type="caution">
    <text evidence="3">The sequence shown here is derived from an EMBL/GenBank/DDBJ whole genome shotgun (WGS) entry which is preliminary data.</text>
</comment>
<dbReference type="Proteomes" id="UP000011666">
    <property type="component" value="Unassembled WGS sequence"/>
</dbReference>
<evidence type="ECO:0000313" key="4">
    <source>
        <dbReference type="Proteomes" id="UP000011666"/>
    </source>
</evidence>
<evidence type="ECO:0000259" key="2">
    <source>
        <dbReference type="PROSITE" id="PS50937"/>
    </source>
</evidence>
<keyword evidence="4" id="KW-1185">Reference proteome</keyword>
<dbReference type="Gene3D" id="1.10.1660.10">
    <property type="match status" value="1"/>
</dbReference>
<dbReference type="PROSITE" id="PS50937">
    <property type="entry name" value="HTH_MERR_2"/>
    <property type="match status" value="1"/>
</dbReference>
<proteinExistence type="predicted"/>
<dbReference type="Pfam" id="PF13411">
    <property type="entry name" value="MerR_1"/>
    <property type="match status" value="1"/>
</dbReference>
<accession>M0QK00</accession>
<gene>
    <name evidence="3" type="ORF">GS4_20_00100</name>
</gene>
<evidence type="ECO:0000256" key="1">
    <source>
        <dbReference type="ARBA" id="ARBA00023125"/>
    </source>
</evidence>
<protein>
    <submittedName>
        <fullName evidence="3">Putative MerR family transcriptional regulator</fullName>
    </submittedName>
</protein>
<dbReference type="RefSeq" id="WP_007621528.1">
    <property type="nucleotide sequence ID" value="NZ_BANX01000020.1"/>
</dbReference>
<organism evidence="3 4">
    <name type="scientific">Gordonia soli NBRC 108243</name>
    <dbReference type="NCBI Taxonomy" id="1223545"/>
    <lineage>
        <taxon>Bacteria</taxon>
        <taxon>Bacillati</taxon>
        <taxon>Actinomycetota</taxon>
        <taxon>Actinomycetes</taxon>
        <taxon>Mycobacteriales</taxon>
        <taxon>Gordoniaceae</taxon>
        <taxon>Gordonia</taxon>
    </lineage>
</organism>